<dbReference type="PROSITE" id="PS50109">
    <property type="entry name" value="HIS_KIN"/>
    <property type="match status" value="1"/>
</dbReference>
<feature type="transmembrane region" description="Helical" evidence="7">
    <location>
        <begin position="258"/>
        <end position="280"/>
    </location>
</feature>
<keyword evidence="5" id="KW-0418">Kinase</keyword>
<feature type="transmembrane region" description="Helical" evidence="7">
    <location>
        <begin position="136"/>
        <end position="157"/>
    </location>
</feature>
<evidence type="ECO:0000259" key="8">
    <source>
        <dbReference type="PROSITE" id="PS50109"/>
    </source>
</evidence>
<dbReference type="InterPro" id="IPR004358">
    <property type="entry name" value="Sig_transdc_His_kin-like_C"/>
</dbReference>
<dbReference type="Proteomes" id="UP000554004">
    <property type="component" value="Unassembled WGS sequence"/>
</dbReference>
<keyword evidence="7" id="KW-1133">Transmembrane helix</keyword>
<reference evidence="9 10" key="1">
    <citation type="journal article" date="2020" name="Biotechnol. Biofuels">
        <title>New insights from the biogas microbiome by comprehensive genome-resolved metagenomics of nearly 1600 species originating from multiple anaerobic digesters.</title>
        <authorList>
            <person name="Campanaro S."/>
            <person name="Treu L."/>
            <person name="Rodriguez-R L.M."/>
            <person name="Kovalovszki A."/>
            <person name="Ziels R.M."/>
            <person name="Maus I."/>
            <person name="Zhu X."/>
            <person name="Kougias P.G."/>
            <person name="Basile A."/>
            <person name="Luo G."/>
            <person name="Schluter A."/>
            <person name="Konstantinidis K.T."/>
            <person name="Angelidaki I."/>
        </authorList>
    </citation>
    <scope>NUCLEOTIDE SEQUENCE [LARGE SCALE GENOMIC DNA]</scope>
    <source>
        <strain evidence="9">AS06rmzACSIP_421</strain>
    </source>
</reference>
<dbReference type="SUPFAM" id="SSF55874">
    <property type="entry name" value="ATPase domain of HSP90 chaperone/DNA topoisomerase II/histidine kinase"/>
    <property type="match status" value="1"/>
</dbReference>
<dbReference type="InterPro" id="IPR029016">
    <property type="entry name" value="GAF-like_dom_sf"/>
</dbReference>
<dbReference type="PANTHER" id="PTHR43711:SF26">
    <property type="entry name" value="SENSOR HISTIDINE KINASE RCSC"/>
    <property type="match status" value="1"/>
</dbReference>
<dbReference type="Gene3D" id="1.10.287.130">
    <property type="match status" value="1"/>
</dbReference>
<feature type="transmembrane region" description="Helical" evidence="7">
    <location>
        <begin position="200"/>
        <end position="219"/>
    </location>
</feature>
<evidence type="ECO:0000256" key="7">
    <source>
        <dbReference type="SAM" id="Phobius"/>
    </source>
</evidence>
<feature type="transmembrane region" description="Helical" evidence="7">
    <location>
        <begin position="98"/>
        <end position="116"/>
    </location>
</feature>
<sequence length="766" mass="87997">MEVVFLLLISGVLLFFGISAFSSNRKSKTNIYFLLVILFIISWVFSNYFSNTVAEYRLVLLFNRLIFVSTSLLVWALFNFSSVYPESKSLISIRFRKLSLISTIFVVFLGFTDLIVSEVLVENGYSSIQFGKGMPVYLLHFAVLFSVFVYQLIYKFRKSKGVEKIQLQYILLGVVLTAVGALITNLILPVFFSLFYLSSYGPAFLIIFVGFTFISIVRHRFLGIRFLIGRILFFSSLSIFAVVFFFFFGWLAQTALGGLISSNSILLSFVIAPIFAYGFLKFSEYMRKLIEERFVYVQLHPSEVLSKFLKLTSTQLDMDKISVYVVNTVKKFLNLEKVGVLIFDKENSKILYRKLIGFELVGVRDLLQVINYWKDIEQDPVIVLDEIKKTEQRDIKDKKNRIGRIIECMEREKISVILPLNRKVQLNGILIIGKKKDSTPFSIEDMRFLEDIIANASVAMGRAILHKEVQNFNSVLKSKVAEQTKDLKNKVNQLNESRKREHDMVDIMGHELRTPMTVIRNYHELMARLIEKNKFKSMSVLKKHQEYMDVIGENIEKEISLINVLLNATKIDDNQMELNRESVNVLDLIEDAILGHEMDAKRKGLYIKYQKPKDKSFPKIYADKIRVHEILDNLISNAIKYTDKGGLEIKLDAQKNFVKIVFSDTGTGIGEKDLKNIGKKFYRSNQYLTNREDKVHLVRPGGTGLGLFVTFGLIKAHGGKVEISSKVGKGSVFTVTLPVMKKEQLIEEKSEKEEKNMFERLGLNKK</sequence>
<dbReference type="EC" id="2.7.13.3" evidence="2"/>
<evidence type="ECO:0000256" key="6">
    <source>
        <dbReference type="ARBA" id="ARBA00023012"/>
    </source>
</evidence>
<feature type="domain" description="Histidine kinase" evidence="8">
    <location>
        <begin position="507"/>
        <end position="741"/>
    </location>
</feature>
<name>A0A847ESW4_9BACT</name>
<dbReference type="PRINTS" id="PR00344">
    <property type="entry name" value="BCTRLSENSOR"/>
</dbReference>
<evidence type="ECO:0000256" key="3">
    <source>
        <dbReference type="ARBA" id="ARBA00022553"/>
    </source>
</evidence>
<evidence type="ECO:0000256" key="2">
    <source>
        <dbReference type="ARBA" id="ARBA00012438"/>
    </source>
</evidence>
<comment type="caution">
    <text evidence="9">The sequence shown here is derived from an EMBL/GenBank/DDBJ whole genome shotgun (WGS) entry which is preliminary data.</text>
</comment>
<accession>A0A847ESW4</accession>
<dbReference type="InterPro" id="IPR050736">
    <property type="entry name" value="Sensor_HK_Regulatory"/>
</dbReference>
<feature type="transmembrane region" description="Helical" evidence="7">
    <location>
        <begin position="56"/>
        <end position="78"/>
    </location>
</feature>
<evidence type="ECO:0000256" key="4">
    <source>
        <dbReference type="ARBA" id="ARBA00022679"/>
    </source>
</evidence>
<dbReference type="Gene3D" id="3.30.450.40">
    <property type="match status" value="1"/>
</dbReference>
<feature type="transmembrane region" description="Helical" evidence="7">
    <location>
        <begin position="231"/>
        <end position="252"/>
    </location>
</feature>
<protein>
    <recommendedName>
        <fullName evidence="2">histidine kinase</fullName>
        <ecNumber evidence="2">2.7.13.3</ecNumber>
    </recommendedName>
</protein>
<proteinExistence type="predicted"/>
<dbReference type="PANTHER" id="PTHR43711">
    <property type="entry name" value="TWO-COMPONENT HISTIDINE KINASE"/>
    <property type="match status" value="1"/>
</dbReference>
<keyword evidence="7" id="KW-0472">Membrane</keyword>
<dbReference type="SUPFAM" id="SSF47384">
    <property type="entry name" value="Homodimeric domain of signal transducing histidine kinase"/>
    <property type="match status" value="1"/>
</dbReference>
<dbReference type="InterPro" id="IPR003661">
    <property type="entry name" value="HisK_dim/P_dom"/>
</dbReference>
<dbReference type="AlphaFoldDB" id="A0A847ESW4"/>
<dbReference type="Pfam" id="PF00512">
    <property type="entry name" value="HisKA"/>
    <property type="match status" value="1"/>
</dbReference>
<feature type="transmembrane region" description="Helical" evidence="7">
    <location>
        <begin position="31"/>
        <end position="50"/>
    </location>
</feature>
<dbReference type="CDD" id="cd00075">
    <property type="entry name" value="HATPase"/>
    <property type="match status" value="1"/>
</dbReference>
<evidence type="ECO:0000256" key="1">
    <source>
        <dbReference type="ARBA" id="ARBA00000085"/>
    </source>
</evidence>
<dbReference type="GO" id="GO:0000155">
    <property type="term" value="F:phosphorelay sensor kinase activity"/>
    <property type="evidence" value="ECO:0007669"/>
    <property type="project" value="InterPro"/>
</dbReference>
<dbReference type="SMART" id="SM00387">
    <property type="entry name" value="HATPase_c"/>
    <property type="match status" value="1"/>
</dbReference>
<organism evidence="9 10">
    <name type="scientific">Candidatus Dojkabacteria bacterium</name>
    <dbReference type="NCBI Taxonomy" id="2099670"/>
    <lineage>
        <taxon>Bacteria</taxon>
        <taxon>Candidatus Dojkabacteria</taxon>
    </lineage>
</organism>
<comment type="catalytic activity">
    <reaction evidence="1">
        <text>ATP + protein L-histidine = ADP + protein N-phospho-L-histidine.</text>
        <dbReference type="EC" id="2.7.13.3"/>
    </reaction>
</comment>
<dbReference type="EMBL" id="JAAZAL010000023">
    <property type="protein sequence ID" value="NLE30776.1"/>
    <property type="molecule type" value="Genomic_DNA"/>
</dbReference>
<dbReference type="SUPFAM" id="SSF55781">
    <property type="entry name" value="GAF domain-like"/>
    <property type="match status" value="1"/>
</dbReference>
<keyword evidence="3" id="KW-0597">Phosphoprotein</keyword>
<feature type="transmembrane region" description="Helical" evidence="7">
    <location>
        <begin position="6"/>
        <end position="24"/>
    </location>
</feature>
<dbReference type="InterPro" id="IPR005467">
    <property type="entry name" value="His_kinase_dom"/>
</dbReference>
<evidence type="ECO:0000313" key="9">
    <source>
        <dbReference type="EMBL" id="NLE30776.1"/>
    </source>
</evidence>
<feature type="transmembrane region" description="Helical" evidence="7">
    <location>
        <begin position="169"/>
        <end position="194"/>
    </location>
</feature>
<keyword evidence="4" id="KW-0808">Transferase</keyword>
<dbReference type="InterPro" id="IPR036097">
    <property type="entry name" value="HisK_dim/P_sf"/>
</dbReference>
<dbReference type="InterPro" id="IPR031621">
    <property type="entry name" value="HisKA_7TM"/>
</dbReference>
<dbReference type="InterPro" id="IPR003594">
    <property type="entry name" value="HATPase_dom"/>
</dbReference>
<dbReference type="InterPro" id="IPR036890">
    <property type="entry name" value="HATPase_C_sf"/>
</dbReference>
<gene>
    <name evidence="9" type="ORF">GX618_00670</name>
</gene>
<dbReference type="Gene3D" id="3.30.565.10">
    <property type="entry name" value="Histidine kinase-like ATPase, C-terminal domain"/>
    <property type="match status" value="1"/>
</dbReference>
<dbReference type="SMART" id="SM00388">
    <property type="entry name" value="HisKA"/>
    <property type="match status" value="1"/>
</dbReference>
<dbReference type="CDD" id="cd00082">
    <property type="entry name" value="HisKA"/>
    <property type="match status" value="1"/>
</dbReference>
<keyword evidence="7" id="KW-0812">Transmembrane</keyword>
<evidence type="ECO:0000313" key="10">
    <source>
        <dbReference type="Proteomes" id="UP000554004"/>
    </source>
</evidence>
<evidence type="ECO:0000256" key="5">
    <source>
        <dbReference type="ARBA" id="ARBA00022777"/>
    </source>
</evidence>
<dbReference type="Pfam" id="PF02518">
    <property type="entry name" value="HATPase_c"/>
    <property type="match status" value="1"/>
</dbReference>
<keyword evidence="6" id="KW-0902">Two-component regulatory system</keyword>
<dbReference type="Pfam" id="PF16927">
    <property type="entry name" value="HisKA_7TM"/>
    <property type="match status" value="1"/>
</dbReference>